<dbReference type="Pfam" id="PF02628">
    <property type="entry name" value="COX15-CtaA"/>
    <property type="match status" value="1"/>
</dbReference>
<feature type="transmembrane region" description="Helical" evidence="12">
    <location>
        <begin position="7"/>
        <end position="28"/>
    </location>
</feature>
<feature type="transmembrane region" description="Helical" evidence="12">
    <location>
        <begin position="167"/>
        <end position="185"/>
    </location>
</feature>
<evidence type="ECO:0000313" key="14">
    <source>
        <dbReference type="Proteomes" id="UP000245202"/>
    </source>
</evidence>
<accession>A0A2R5ETU6</accession>
<comment type="pathway">
    <text evidence="11">Porphyrin-containing compound metabolism.</text>
</comment>
<keyword evidence="3 12" id="KW-0812">Transmembrane</keyword>
<name>A0A2R5ETU6_9BACL</name>
<reference evidence="13 14" key="1">
    <citation type="submission" date="2017-08" db="EMBL/GenBank/DDBJ databases">
        <title>Substantial Increase in Enzyme Production by Combined Drug-Resistance Mutations in Paenibacillus agaridevorans.</title>
        <authorList>
            <person name="Tanaka Y."/>
            <person name="Funane K."/>
            <person name="Hosaka T."/>
            <person name="Shiwa Y."/>
            <person name="Fujita N."/>
            <person name="Miyazaki T."/>
            <person name="Yoshikawa H."/>
            <person name="Murakami K."/>
            <person name="Kasahara K."/>
            <person name="Inaoka T."/>
            <person name="Hiraga Y."/>
            <person name="Ochi K."/>
        </authorList>
    </citation>
    <scope>NUCLEOTIDE SEQUENCE [LARGE SCALE GENOMIC DNA]</scope>
    <source>
        <strain evidence="13 14">T-3040</strain>
    </source>
</reference>
<dbReference type="PANTHER" id="PTHR35457:SF1">
    <property type="entry name" value="HEME A SYNTHASE"/>
    <property type="match status" value="1"/>
</dbReference>
<proteinExistence type="predicted"/>
<dbReference type="GO" id="GO:0016020">
    <property type="term" value="C:membrane"/>
    <property type="evidence" value="ECO:0007669"/>
    <property type="project" value="UniProtKB-SubCell"/>
</dbReference>
<feature type="transmembrane region" description="Helical" evidence="12">
    <location>
        <begin position="96"/>
        <end position="119"/>
    </location>
</feature>
<dbReference type="GO" id="GO:0016491">
    <property type="term" value="F:oxidoreductase activity"/>
    <property type="evidence" value="ECO:0007669"/>
    <property type="project" value="UniProtKB-KW"/>
</dbReference>
<evidence type="ECO:0000256" key="4">
    <source>
        <dbReference type="ARBA" id="ARBA00022723"/>
    </source>
</evidence>
<evidence type="ECO:0000256" key="8">
    <source>
        <dbReference type="ARBA" id="ARBA00023133"/>
    </source>
</evidence>
<evidence type="ECO:0000256" key="12">
    <source>
        <dbReference type="SAM" id="Phobius"/>
    </source>
</evidence>
<keyword evidence="5 12" id="KW-1133">Transmembrane helix</keyword>
<dbReference type="AlphaFoldDB" id="A0A2R5ETU6"/>
<feature type="transmembrane region" description="Helical" evidence="12">
    <location>
        <begin position="216"/>
        <end position="237"/>
    </location>
</feature>
<gene>
    <name evidence="13" type="ORF">PAT3040_04650</name>
</gene>
<dbReference type="PANTHER" id="PTHR35457">
    <property type="entry name" value="HEME A SYNTHASE"/>
    <property type="match status" value="1"/>
</dbReference>
<evidence type="ECO:0000256" key="3">
    <source>
        <dbReference type="ARBA" id="ARBA00022692"/>
    </source>
</evidence>
<comment type="subcellular location">
    <subcellularLocation>
        <location evidence="1">Membrane</location>
        <topology evidence="1">Multi-pass membrane protein</topology>
    </subcellularLocation>
</comment>
<keyword evidence="7" id="KW-0408">Iron</keyword>
<keyword evidence="8" id="KW-0350">Heme biosynthesis</keyword>
<dbReference type="InterPro" id="IPR050450">
    <property type="entry name" value="COX15/CtaA_HemeA_synthase"/>
</dbReference>
<keyword evidence="2" id="KW-1003">Cell membrane</keyword>
<dbReference type="RefSeq" id="WP_307719174.1">
    <property type="nucleotide sequence ID" value="NZ_BDQX01000281.1"/>
</dbReference>
<evidence type="ECO:0000256" key="7">
    <source>
        <dbReference type="ARBA" id="ARBA00023004"/>
    </source>
</evidence>
<keyword evidence="4" id="KW-0479">Metal-binding</keyword>
<keyword evidence="9 12" id="KW-0472">Membrane</keyword>
<evidence type="ECO:0000256" key="6">
    <source>
        <dbReference type="ARBA" id="ARBA00023002"/>
    </source>
</evidence>
<keyword evidence="14" id="KW-1185">Reference proteome</keyword>
<feature type="transmembrane region" description="Helical" evidence="12">
    <location>
        <begin position="64"/>
        <end position="84"/>
    </location>
</feature>
<sequence length="312" mass="34248">MMVTGRFRAFAIASCIGMLLVLLAGALVTNTDSGRGCGDDWPLCHGKFIPAYTLETAIELSHRVVSALEGILVLGVTIAVYRKYRSNREVYKEPMFYANGALLFTIIQALMGAAAVKWYQSPPVMAIHFGISIIAFAATMLLVIWTYRANRPVREKPLRVPGMVYKWALATSVFCYVIIYLGAYIRHTESAGGCVGWPLCNGEVIPELSGATGIVFIHRVGAILFGLMVAGLYLYIRKTTGEDSSLSKTAGWVTLLLVAQIMSGAWLTATVGNDNWFIFTSLVHNLIIVALFGLLMDILIRSWRLREGRGQA</sequence>
<feature type="transmembrane region" description="Helical" evidence="12">
    <location>
        <begin position="125"/>
        <end position="147"/>
    </location>
</feature>
<evidence type="ECO:0000256" key="5">
    <source>
        <dbReference type="ARBA" id="ARBA00022989"/>
    </source>
</evidence>
<feature type="transmembrane region" description="Helical" evidence="12">
    <location>
        <begin position="275"/>
        <end position="300"/>
    </location>
</feature>
<comment type="caution">
    <text evidence="13">The sequence shown here is derived from an EMBL/GenBank/DDBJ whole genome shotgun (WGS) entry which is preliminary data.</text>
</comment>
<organism evidence="13 14">
    <name type="scientific">Paenibacillus agaridevorans</name>
    <dbReference type="NCBI Taxonomy" id="171404"/>
    <lineage>
        <taxon>Bacteria</taxon>
        <taxon>Bacillati</taxon>
        <taxon>Bacillota</taxon>
        <taxon>Bacilli</taxon>
        <taxon>Bacillales</taxon>
        <taxon>Paenibacillaceae</taxon>
        <taxon>Paenibacillus</taxon>
    </lineage>
</organism>
<feature type="transmembrane region" description="Helical" evidence="12">
    <location>
        <begin position="249"/>
        <end position="269"/>
    </location>
</feature>
<evidence type="ECO:0000256" key="2">
    <source>
        <dbReference type="ARBA" id="ARBA00022475"/>
    </source>
</evidence>
<protein>
    <submittedName>
        <fullName evidence="13">Cytochrome Caa3 oxidase</fullName>
    </submittedName>
</protein>
<evidence type="ECO:0000256" key="10">
    <source>
        <dbReference type="ARBA" id="ARBA00023157"/>
    </source>
</evidence>
<dbReference type="EMBL" id="BDQX01000281">
    <property type="protein sequence ID" value="GBG09967.1"/>
    <property type="molecule type" value="Genomic_DNA"/>
</dbReference>
<dbReference type="GO" id="GO:0006784">
    <property type="term" value="P:heme A biosynthetic process"/>
    <property type="evidence" value="ECO:0007669"/>
    <property type="project" value="InterPro"/>
</dbReference>
<evidence type="ECO:0000256" key="11">
    <source>
        <dbReference type="ARBA" id="ARBA00023444"/>
    </source>
</evidence>
<dbReference type="InterPro" id="IPR003780">
    <property type="entry name" value="COX15/CtaA_fam"/>
</dbReference>
<evidence type="ECO:0000256" key="1">
    <source>
        <dbReference type="ARBA" id="ARBA00004141"/>
    </source>
</evidence>
<dbReference type="Proteomes" id="UP000245202">
    <property type="component" value="Unassembled WGS sequence"/>
</dbReference>
<dbReference type="GO" id="GO:0046872">
    <property type="term" value="F:metal ion binding"/>
    <property type="evidence" value="ECO:0007669"/>
    <property type="project" value="UniProtKB-KW"/>
</dbReference>
<evidence type="ECO:0000256" key="9">
    <source>
        <dbReference type="ARBA" id="ARBA00023136"/>
    </source>
</evidence>
<evidence type="ECO:0000313" key="13">
    <source>
        <dbReference type="EMBL" id="GBG09967.1"/>
    </source>
</evidence>
<keyword evidence="10" id="KW-1015">Disulfide bond</keyword>
<keyword evidence="6" id="KW-0560">Oxidoreductase</keyword>